<name>A0A7U4J9Z8_9SPHN</name>
<reference evidence="1 2" key="1">
    <citation type="journal article" date="2015" name="Int. J. Syst. Evol. Microbiol.">
        <title>Sphingomonas hengshuiensis sp. nov., isolated from lake wetland.</title>
        <authorList>
            <person name="Wei S."/>
            <person name="Wang T."/>
            <person name="Liu H."/>
            <person name="Zhang C."/>
            <person name="Guo J."/>
            <person name="Wang Q."/>
            <person name="Liang K."/>
            <person name="Zhang Z."/>
        </authorList>
    </citation>
    <scope>NUCLEOTIDE SEQUENCE [LARGE SCALE GENOMIC DNA]</scope>
    <source>
        <strain evidence="1 2">WHSC-8</strain>
    </source>
</reference>
<dbReference type="SUPFAM" id="SSF52490">
    <property type="entry name" value="Tubulin nucleotide-binding domain-like"/>
    <property type="match status" value="1"/>
</dbReference>
<dbReference type="OrthoDB" id="3400278at2"/>
<evidence type="ECO:0000313" key="1">
    <source>
        <dbReference type="EMBL" id="AJP72992.1"/>
    </source>
</evidence>
<dbReference type="Pfam" id="PF13809">
    <property type="entry name" value="Tubulin_2"/>
    <property type="match status" value="1"/>
</dbReference>
<dbReference type="RefSeq" id="WP_044333627.1">
    <property type="nucleotide sequence ID" value="NZ_CP010836.1"/>
</dbReference>
<dbReference type="Proteomes" id="UP000032300">
    <property type="component" value="Chromosome"/>
</dbReference>
<protein>
    <recommendedName>
        <fullName evidence="3">Tubulin like</fullName>
    </recommendedName>
</protein>
<dbReference type="InterPro" id="IPR025904">
    <property type="entry name" value="Tubulin-like"/>
</dbReference>
<dbReference type="InterPro" id="IPR036525">
    <property type="entry name" value="Tubulin/FtsZ_GTPase_sf"/>
</dbReference>
<gene>
    <name evidence="1" type="ORF">TS85_16115</name>
</gene>
<dbReference type="Gene3D" id="3.40.50.1440">
    <property type="entry name" value="Tubulin/FtsZ, GTPase domain"/>
    <property type="match status" value="1"/>
</dbReference>
<dbReference type="EMBL" id="CP010836">
    <property type="protein sequence ID" value="AJP72992.1"/>
    <property type="molecule type" value="Genomic_DNA"/>
</dbReference>
<dbReference type="KEGG" id="sphi:TS85_16115"/>
<evidence type="ECO:0008006" key="3">
    <source>
        <dbReference type="Google" id="ProtNLM"/>
    </source>
</evidence>
<sequence length="1067" mass="119772">MPDPILFIGLGGTGKQTLLSLRRQMLDHYGTATLPHMSFLCVDTDKNMVDLDGEAFDEFMMEAQFSNTEWVNAPVDNGRLAEFYRQPTQYPHYTAWFDMALERHGFIVDGAAQVRSFGRMAFFQNYETIRSSVLARLQAFRDPRLVARAHELYGEPLGALPLVYVIFSVAGGTGSGMFLDMAFLLKDIAERDQLPSRSSGVCVLPSVFSTDLRSRAYANGYAAMLELEYYNYERRKEQDLNAPPASRDEALFRVMWTREDIAAKPIRTLRGPVFNETWLIDSRPRPLKADPPAFQIGAAQRWALTEMIAEWLFVRHGRRAPALAGMISQEGSNLLAPLQNTVDLPVTGRDNRRLSQTLSCRYGSFGLSKIYVPVAAMAKAASHQLAADIVARWLRKLDMAPQSRAEYRTLTYPRLLLQDDEPASAVVPLYERLQRFDETSSVFDRISSIVTQRCQEALASGATHDFIAATEAWRSDAERKQLSPENGGALVQVIRYNASEAQEEIRAALDIILQESLADERRRFPFARALLEDLSDTFRQLAAYARDQIESFRSEAQKLNREKDRVASYTNARMPAVRIAATEVAFEFIDSSFRASLDRTIYSAMADVYGAMAAHIGEGTTIRRADGSEERVTSGELKRIDGLQYGLERIHRRLGERRDSIVARRTSLLNFRVGHEAVGDFYKTADGLPFDDTAVAEVEKQVYDSGLFDGRKRSPWGLVEALASSGEDDSLKKLLLFTDHKTAHVRDQNVNAIQQFDRTFGGGEGEVRYRAQVLHQAQMGSPWLAEGSTAFSHLWSREQRLARRVARNANPGEGSARATFDRAALNRFDDMLSNEIDHLSRSDGQPHVVYFEAEMAGFPLAAVPHIEQYRNLAYLPHLRGDDTTERAPAKRVLHTELDIEKYTDVAPFSEEEVYRRLTAVELLAKTLVLGIVTPRATPDGLGYEFSYVHVERFEQQERQLGRFNRAITTLAGGGPIVAQLQDRTSQRLTEQPGTGDLARIALLLELMARESSSPIRGSNWRATLRSLVAGWEDKDPGLAAAMQDAHATLSEWTEEMPAGSGFFRLRG</sequence>
<evidence type="ECO:0000313" key="2">
    <source>
        <dbReference type="Proteomes" id="UP000032300"/>
    </source>
</evidence>
<reference evidence="1 2" key="2">
    <citation type="submission" date="2015-02" db="EMBL/GenBank/DDBJ databases">
        <title>The complete genome of Sphingomonas hengshuiensis sp. WHSC-8 isolated from soil of Hengshui Lake.</title>
        <authorList>
            <person name="Wei S."/>
            <person name="Guo J."/>
            <person name="Su C."/>
            <person name="Wu R."/>
            <person name="Zhang Z."/>
            <person name="Liang K."/>
            <person name="Li H."/>
            <person name="Wang T."/>
            <person name="Liu H."/>
            <person name="Zhang C."/>
            <person name="Li Z."/>
            <person name="Wang Q."/>
            <person name="Meng J."/>
        </authorList>
    </citation>
    <scope>NUCLEOTIDE SEQUENCE [LARGE SCALE GENOMIC DNA]</scope>
    <source>
        <strain evidence="1 2">WHSC-8</strain>
    </source>
</reference>
<proteinExistence type="predicted"/>
<accession>A0A7U4J9Z8</accession>
<keyword evidence="2" id="KW-1185">Reference proteome</keyword>
<dbReference type="AlphaFoldDB" id="A0A7U4J9Z8"/>
<organism evidence="1 2">
    <name type="scientific">Sphingomonas hengshuiensis</name>
    <dbReference type="NCBI Taxonomy" id="1609977"/>
    <lineage>
        <taxon>Bacteria</taxon>
        <taxon>Pseudomonadati</taxon>
        <taxon>Pseudomonadota</taxon>
        <taxon>Alphaproteobacteria</taxon>
        <taxon>Sphingomonadales</taxon>
        <taxon>Sphingomonadaceae</taxon>
        <taxon>Sphingomonas</taxon>
    </lineage>
</organism>